<dbReference type="Pfam" id="PF13359">
    <property type="entry name" value="DDE_Tnp_4"/>
    <property type="match status" value="1"/>
</dbReference>
<keyword evidence="9" id="KW-0378">Hydrolase</keyword>
<keyword evidence="15" id="KW-1185">Reference proteome</keyword>
<evidence type="ECO:0000256" key="11">
    <source>
        <dbReference type="ARBA" id="ARBA00030126"/>
    </source>
</evidence>
<protein>
    <recommendedName>
        <fullName evidence="5">Putative nuclease HARBI1</fullName>
    </recommendedName>
    <alternativeName>
        <fullName evidence="11">Harbinger transposase-derived nuclease</fullName>
    </alternativeName>
</protein>
<sequence>MFNLHETSSSSDEENELLVDIFQNRRREKRIRERVNHMDYWDEDDFFIRFRLTKDSVRQLLDLILERLQTPTDQNAAVTAISQLLLTLRYFATGSMLVVVADFCGVHKVTASRIVKKVSEAIASLGNQFINFPHDPHEIDRICADFYQIARFPRVIGTIDCTHIRIQSPEALLRTRNVVERSYGVWKRRFPILSLGIKLNYTRVQAVIVACAVLHNIAILNGEDEPPLDPAVRDNVLQGIQEANIANGYNENGVLIFRLLTH</sequence>
<dbReference type="GO" id="GO:0046872">
    <property type="term" value="F:metal ion binding"/>
    <property type="evidence" value="ECO:0007669"/>
    <property type="project" value="UniProtKB-KW"/>
</dbReference>
<evidence type="ECO:0000313" key="14">
    <source>
        <dbReference type="EMBL" id="KAJ8913903.1"/>
    </source>
</evidence>
<keyword evidence="10" id="KW-0539">Nucleus</keyword>
<feature type="domain" description="DDE Tnp4" evidence="13">
    <location>
        <begin position="172"/>
        <end position="216"/>
    </location>
</feature>
<comment type="caution">
    <text evidence="14">The sequence shown here is derived from an EMBL/GenBank/DDBJ whole genome shotgun (WGS) entry which is preliminary data.</text>
</comment>
<evidence type="ECO:0000256" key="3">
    <source>
        <dbReference type="ARBA" id="ARBA00004496"/>
    </source>
</evidence>
<dbReference type="AlphaFoldDB" id="A0AAV8VIA4"/>
<comment type="cofactor">
    <cofactor evidence="1">
        <name>a divalent metal cation</name>
        <dbReference type="ChEBI" id="CHEBI:60240"/>
    </cofactor>
</comment>
<evidence type="ECO:0000259" key="13">
    <source>
        <dbReference type="Pfam" id="PF13359"/>
    </source>
</evidence>
<dbReference type="PANTHER" id="PTHR22930">
    <property type="match status" value="1"/>
</dbReference>
<gene>
    <name evidence="14" type="ORF">NQ315_005700</name>
</gene>
<dbReference type="InterPro" id="IPR045249">
    <property type="entry name" value="HARBI1-like"/>
</dbReference>
<keyword evidence="8" id="KW-0479">Metal-binding</keyword>
<dbReference type="EMBL" id="JANEYG010000085">
    <property type="protein sequence ID" value="KAJ8913903.1"/>
    <property type="molecule type" value="Genomic_DNA"/>
</dbReference>
<evidence type="ECO:0000256" key="12">
    <source>
        <dbReference type="ARBA" id="ARBA00045850"/>
    </source>
</evidence>
<evidence type="ECO:0000256" key="7">
    <source>
        <dbReference type="ARBA" id="ARBA00022722"/>
    </source>
</evidence>
<dbReference type="GO" id="GO:0016787">
    <property type="term" value="F:hydrolase activity"/>
    <property type="evidence" value="ECO:0007669"/>
    <property type="project" value="UniProtKB-KW"/>
</dbReference>
<organism evidence="14 15">
    <name type="scientific">Exocentrus adspersus</name>
    <dbReference type="NCBI Taxonomy" id="1586481"/>
    <lineage>
        <taxon>Eukaryota</taxon>
        <taxon>Metazoa</taxon>
        <taxon>Ecdysozoa</taxon>
        <taxon>Arthropoda</taxon>
        <taxon>Hexapoda</taxon>
        <taxon>Insecta</taxon>
        <taxon>Pterygota</taxon>
        <taxon>Neoptera</taxon>
        <taxon>Endopterygota</taxon>
        <taxon>Coleoptera</taxon>
        <taxon>Polyphaga</taxon>
        <taxon>Cucujiformia</taxon>
        <taxon>Chrysomeloidea</taxon>
        <taxon>Cerambycidae</taxon>
        <taxon>Lamiinae</taxon>
        <taxon>Acanthocinini</taxon>
        <taxon>Exocentrus</taxon>
    </lineage>
</organism>
<evidence type="ECO:0000256" key="9">
    <source>
        <dbReference type="ARBA" id="ARBA00022801"/>
    </source>
</evidence>
<evidence type="ECO:0000256" key="6">
    <source>
        <dbReference type="ARBA" id="ARBA00022490"/>
    </source>
</evidence>
<comment type="function">
    <text evidence="12">Transposase-derived protein that may have nuclease activity. Does not have transposase activity.</text>
</comment>
<comment type="similarity">
    <text evidence="4">Belongs to the HARBI1 family.</text>
</comment>
<keyword evidence="6" id="KW-0963">Cytoplasm</keyword>
<dbReference type="GO" id="GO:0005634">
    <property type="term" value="C:nucleus"/>
    <property type="evidence" value="ECO:0007669"/>
    <property type="project" value="UniProtKB-SubCell"/>
</dbReference>
<reference evidence="14 15" key="1">
    <citation type="journal article" date="2023" name="Insect Mol. Biol.">
        <title>Genome sequencing provides insights into the evolution of gene families encoding plant cell wall-degrading enzymes in longhorned beetles.</title>
        <authorList>
            <person name="Shin N.R."/>
            <person name="Okamura Y."/>
            <person name="Kirsch R."/>
            <person name="Pauchet Y."/>
        </authorList>
    </citation>
    <scope>NUCLEOTIDE SEQUENCE [LARGE SCALE GENOMIC DNA]</scope>
    <source>
        <strain evidence="14">EAD_L_NR</strain>
    </source>
</reference>
<dbReference type="InterPro" id="IPR026103">
    <property type="entry name" value="HARBI1_animal"/>
</dbReference>
<dbReference type="Proteomes" id="UP001159042">
    <property type="component" value="Unassembled WGS sequence"/>
</dbReference>
<evidence type="ECO:0000256" key="4">
    <source>
        <dbReference type="ARBA" id="ARBA00006958"/>
    </source>
</evidence>
<evidence type="ECO:0000256" key="1">
    <source>
        <dbReference type="ARBA" id="ARBA00001968"/>
    </source>
</evidence>
<proteinExistence type="inferred from homology"/>
<dbReference type="PANTHER" id="PTHR22930:SF85">
    <property type="entry name" value="GH03217P-RELATED"/>
    <property type="match status" value="1"/>
</dbReference>
<name>A0AAV8VIA4_9CUCU</name>
<evidence type="ECO:0000256" key="5">
    <source>
        <dbReference type="ARBA" id="ARBA00015519"/>
    </source>
</evidence>
<dbReference type="GO" id="GO:0005737">
    <property type="term" value="C:cytoplasm"/>
    <property type="evidence" value="ECO:0007669"/>
    <property type="project" value="UniProtKB-SubCell"/>
</dbReference>
<accession>A0AAV8VIA4</accession>
<evidence type="ECO:0000256" key="8">
    <source>
        <dbReference type="ARBA" id="ARBA00022723"/>
    </source>
</evidence>
<comment type="subcellular location">
    <subcellularLocation>
        <location evidence="3">Cytoplasm</location>
    </subcellularLocation>
    <subcellularLocation>
        <location evidence="2">Nucleus</location>
    </subcellularLocation>
</comment>
<evidence type="ECO:0000313" key="15">
    <source>
        <dbReference type="Proteomes" id="UP001159042"/>
    </source>
</evidence>
<dbReference type="InterPro" id="IPR027806">
    <property type="entry name" value="HARBI1_dom"/>
</dbReference>
<evidence type="ECO:0000256" key="2">
    <source>
        <dbReference type="ARBA" id="ARBA00004123"/>
    </source>
</evidence>
<keyword evidence="7" id="KW-0540">Nuclease</keyword>
<evidence type="ECO:0000256" key="10">
    <source>
        <dbReference type="ARBA" id="ARBA00023242"/>
    </source>
</evidence>
<dbReference type="PRINTS" id="PR02086">
    <property type="entry name" value="PUTNUCHARBI1"/>
</dbReference>
<dbReference type="GO" id="GO:0004518">
    <property type="term" value="F:nuclease activity"/>
    <property type="evidence" value="ECO:0007669"/>
    <property type="project" value="UniProtKB-KW"/>
</dbReference>